<dbReference type="InterPro" id="IPR001680">
    <property type="entry name" value="WD40_rpt"/>
</dbReference>
<dbReference type="Pfam" id="PF00400">
    <property type="entry name" value="WD40"/>
    <property type="match status" value="3"/>
</dbReference>
<dbReference type="GO" id="GO:0015031">
    <property type="term" value="P:protein transport"/>
    <property type="evidence" value="ECO:0007669"/>
    <property type="project" value="UniProtKB-KW"/>
</dbReference>
<evidence type="ECO:0000256" key="2">
    <source>
        <dbReference type="ARBA" id="ARBA00010102"/>
    </source>
</evidence>
<keyword evidence="5" id="KW-0677">Repeat</keyword>
<keyword evidence="3" id="KW-0813">Transport</keyword>
<evidence type="ECO:0000313" key="10">
    <source>
        <dbReference type="EMBL" id="CAD8882083.1"/>
    </source>
</evidence>
<keyword evidence="6" id="KW-0653">Protein transport</keyword>
<dbReference type="GO" id="GO:1904263">
    <property type="term" value="P:positive regulation of TORC1 signaling"/>
    <property type="evidence" value="ECO:0007669"/>
    <property type="project" value="TreeGrafter"/>
</dbReference>
<dbReference type="GO" id="GO:0031080">
    <property type="term" value="C:nuclear pore outer ring"/>
    <property type="evidence" value="ECO:0007669"/>
    <property type="project" value="TreeGrafter"/>
</dbReference>
<evidence type="ECO:0000256" key="3">
    <source>
        <dbReference type="ARBA" id="ARBA00022448"/>
    </source>
</evidence>
<sequence>MTGTAIVSEFPSLHSDYVNDVKYDFYGRRVATASNDRTVKVWEIDPDTSKWTIRPGCEWQAHKSGVRAVSWAHPEFGQVLATAGGRERAVTIWEESGGGTMMESSAQSPSPLPSPGCSSRWTARAHLSDARKDVTCMEFSPRALGLRIAVGSADGWVRVYEAIDVQNLGHWSQVGQMDCTGDDAVVSGGSDGGGGVGGEAAAKVSELGIRSVSWCNGRFEPPTMVVGGSSGFVGIYRYSDASRQWFLMLRLTNHGRGGVLDVSWAPNIGRGYHLIASSGKDNVLRLYKLKRERKKPPSSSSSVRDKQTSSHNDSSAANHSTLVYESAVELESNNSSKSSGIWRCAWNVTGTCLATSGDGGVVKLWKSGFHNDWKCVEEVNGNLNE</sequence>
<dbReference type="InterPro" id="IPR036322">
    <property type="entry name" value="WD40_repeat_dom_sf"/>
</dbReference>
<dbReference type="EMBL" id="HBFR01012825">
    <property type="protein sequence ID" value="CAD8882083.1"/>
    <property type="molecule type" value="Transcribed_RNA"/>
</dbReference>
<protein>
    <submittedName>
        <fullName evidence="10">Uncharacterized protein</fullName>
    </submittedName>
</protein>
<dbReference type="PANTHER" id="PTHR11024">
    <property type="entry name" value="NUCLEAR PORE COMPLEX PROTEIN SEC13 / SEH1 FAMILY MEMBER"/>
    <property type="match status" value="1"/>
</dbReference>
<dbReference type="PROSITE" id="PS50294">
    <property type="entry name" value="WD_REPEATS_REGION"/>
    <property type="match status" value="1"/>
</dbReference>
<evidence type="ECO:0000256" key="7">
    <source>
        <dbReference type="ARBA" id="ARBA00023242"/>
    </source>
</evidence>
<evidence type="ECO:0000256" key="1">
    <source>
        <dbReference type="ARBA" id="ARBA00004259"/>
    </source>
</evidence>
<feature type="region of interest" description="Disordered" evidence="9">
    <location>
        <begin position="291"/>
        <end position="317"/>
    </location>
</feature>
<proteinExistence type="inferred from homology"/>
<dbReference type="InterPro" id="IPR015943">
    <property type="entry name" value="WD40/YVTN_repeat-like_dom_sf"/>
</dbReference>
<feature type="repeat" description="WD" evidence="8">
    <location>
        <begin position="11"/>
        <end position="45"/>
    </location>
</feature>
<name>A0A7S1BD35_9STRA</name>
<dbReference type="AlphaFoldDB" id="A0A7S1BD35"/>
<dbReference type="PANTHER" id="PTHR11024:SF3">
    <property type="entry name" value="NUCLEOPORIN SEH1"/>
    <property type="match status" value="1"/>
</dbReference>
<dbReference type="Gene3D" id="2.130.10.10">
    <property type="entry name" value="YVTN repeat-like/Quinoprotein amine dehydrogenase"/>
    <property type="match status" value="1"/>
</dbReference>
<accession>A0A7S1BD35</accession>
<feature type="region of interest" description="Disordered" evidence="9">
    <location>
        <begin position="98"/>
        <end position="118"/>
    </location>
</feature>
<keyword evidence="4 8" id="KW-0853">WD repeat</keyword>
<evidence type="ECO:0000256" key="9">
    <source>
        <dbReference type="SAM" id="MobiDB-lite"/>
    </source>
</evidence>
<keyword evidence="7" id="KW-0539">Nucleus</keyword>
<comment type="subcellular location">
    <subcellularLocation>
        <location evidence="1">Nucleus envelope</location>
    </subcellularLocation>
</comment>
<dbReference type="SUPFAM" id="SSF50978">
    <property type="entry name" value="WD40 repeat-like"/>
    <property type="match status" value="1"/>
</dbReference>
<evidence type="ECO:0000256" key="5">
    <source>
        <dbReference type="ARBA" id="ARBA00022737"/>
    </source>
</evidence>
<gene>
    <name evidence="10" type="ORF">CHYS00102_LOCUS9271</name>
</gene>
<comment type="similarity">
    <text evidence="2">Belongs to the WD repeat SEC13 family.</text>
</comment>
<reference evidence="10" key="1">
    <citation type="submission" date="2021-01" db="EMBL/GenBank/DDBJ databases">
        <authorList>
            <person name="Corre E."/>
            <person name="Pelletier E."/>
            <person name="Niang G."/>
            <person name="Scheremetjew M."/>
            <person name="Finn R."/>
            <person name="Kale V."/>
            <person name="Holt S."/>
            <person name="Cochrane G."/>
            <person name="Meng A."/>
            <person name="Brown T."/>
            <person name="Cohen L."/>
        </authorList>
    </citation>
    <scope>NUCLEOTIDE SEQUENCE</scope>
    <source>
        <strain evidence="10">308</strain>
    </source>
</reference>
<evidence type="ECO:0000256" key="8">
    <source>
        <dbReference type="PROSITE-ProRule" id="PRU00221"/>
    </source>
</evidence>
<dbReference type="GO" id="GO:0035859">
    <property type="term" value="C:Seh1-associated complex"/>
    <property type="evidence" value="ECO:0007669"/>
    <property type="project" value="TreeGrafter"/>
</dbReference>
<dbReference type="PROSITE" id="PS00678">
    <property type="entry name" value="WD_REPEATS_1"/>
    <property type="match status" value="1"/>
</dbReference>
<organism evidence="10">
    <name type="scientific">Corethron hystrix</name>
    <dbReference type="NCBI Taxonomy" id="216773"/>
    <lineage>
        <taxon>Eukaryota</taxon>
        <taxon>Sar</taxon>
        <taxon>Stramenopiles</taxon>
        <taxon>Ochrophyta</taxon>
        <taxon>Bacillariophyta</taxon>
        <taxon>Coscinodiscophyceae</taxon>
        <taxon>Corethrophycidae</taxon>
        <taxon>Corethrales</taxon>
        <taxon>Corethraceae</taxon>
        <taxon>Corethron</taxon>
    </lineage>
</organism>
<dbReference type="SMART" id="SM00320">
    <property type="entry name" value="WD40"/>
    <property type="match status" value="6"/>
</dbReference>
<dbReference type="PROSITE" id="PS50082">
    <property type="entry name" value="WD_REPEATS_2"/>
    <property type="match status" value="1"/>
</dbReference>
<dbReference type="GO" id="GO:0005198">
    <property type="term" value="F:structural molecule activity"/>
    <property type="evidence" value="ECO:0007669"/>
    <property type="project" value="InterPro"/>
</dbReference>
<dbReference type="GO" id="GO:0034198">
    <property type="term" value="P:cellular response to amino acid starvation"/>
    <property type="evidence" value="ECO:0007669"/>
    <property type="project" value="TreeGrafter"/>
</dbReference>
<dbReference type="InterPro" id="IPR037363">
    <property type="entry name" value="Sec13/Seh1_fam"/>
</dbReference>
<feature type="compositionally biased region" description="Low complexity" evidence="9">
    <location>
        <begin position="104"/>
        <end position="118"/>
    </location>
</feature>
<dbReference type="InterPro" id="IPR019775">
    <property type="entry name" value="WD40_repeat_CS"/>
</dbReference>
<evidence type="ECO:0000256" key="4">
    <source>
        <dbReference type="ARBA" id="ARBA00022574"/>
    </source>
</evidence>
<evidence type="ECO:0000256" key="6">
    <source>
        <dbReference type="ARBA" id="ARBA00022927"/>
    </source>
</evidence>